<evidence type="ECO:0000313" key="1">
    <source>
        <dbReference type="EMBL" id="ALN57567.1"/>
    </source>
</evidence>
<organism evidence="1 2">
    <name type="scientific">Lysobacter enzymogenes</name>
    <dbReference type="NCBI Taxonomy" id="69"/>
    <lineage>
        <taxon>Bacteria</taxon>
        <taxon>Pseudomonadati</taxon>
        <taxon>Pseudomonadota</taxon>
        <taxon>Gammaproteobacteria</taxon>
        <taxon>Lysobacterales</taxon>
        <taxon>Lysobacteraceae</taxon>
        <taxon>Lysobacter</taxon>
    </lineage>
</organism>
<sequence length="71" mass="8086">MDLETIGEVVQIDDVQEVNQRLQDGWVVLAVAPGTKAGGEPWLRYSMGLPYEDEEDEDEEEEEGEEEDEDE</sequence>
<dbReference type="OrthoDB" id="6027534at2"/>
<dbReference type="PATRIC" id="fig|69.6.peg.2180"/>
<dbReference type="AlphaFoldDB" id="A0A0S2DH30"/>
<name>A0A0S2DH30_LYSEN</name>
<dbReference type="EMBL" id="CP013140">
    <property type="protein sequence ID" value="ALN57567.1"/>
    <property type="molecule type" value="Genomic_DNA"/>
</dbReference>
<dbReference type="Proteomes" id="UP000061569">
    <property type="component" value="Chromosome"/>
</dbReference>
<dbReference type="KEGG" id="lez:GLE_2218"/>
<evidence type="ECO:0000313" key="2">
    <source>
        <dbReference type="Proteomes" id="UP000061569"/>
    </source>
</evidence>
<gene>
    <name evidence="1" type="ORF">GLE_2218</name>
</gene>
<proteinExistence type="predicted"/>
<accession>A0A0S2DH30</accession>
<protein>
    <submittedName>
        <fullName evidence="1">Uncharacterized protein</fullName>
    </submittedName>
</protein>
<reference evidence="1 2" key="1">
    <citation type="submission" date="2015-11" db="EMBL/GenBank/DDBJ databases">
        <title>Genome sequences of Lysobacter enzymogenes strain C3 and Lysobacter antibioticus ATCC 29479.</title>
        <authorList>
            <person name="Kobayashi D.Y."/>
        </authorList>
    </citation>
    <scope>NUCLEOTIDE SEQUENCE [LARGE SCALE GENOMIC DNA]</scope>
    <source>
        <strain evidence="1 2">C3</strain>
    </source>
</reference>